<dbReference type="Proteomes" id="UP001499878">
    <property type="component" value="Unassembled WGS sequence"/>
</dbReference>
<feature type="compositionally biased region" description="Polar residues" evidence="1">
    <location>
        <begin position="1"/>
        <end position="14"/>
    </location>
</feature>
<evidence type="ECO:0000313" key="2">
    <source>
        <dbReference type="EMBL" id="GAA5210170.1"/>
    </source>
</evidence>
<feature type="compositionally biased region" description="Basic and acidic residues" evidence="1">
    <location>
        <begin position="16"/>
        <end position="34"/>
    </location>
</feature>
<gene>
    <name evidence="2" type="ORF">GCM10023323_36720</name>
</gene>
<evidence type="ECO:0000313" key="3">
    <source>
        <dbReference type="Proteomes" id="UP001499878"/>
    </source>
</evidence>
<accession>A0ABP9T6W9</accession>
<evidence type="ECO:0008006" key="4">
    <source>
        <dbReference type="Google" id="ProtNLM"/>
    </source>
</evidence>
<protein>
    <recommendedName>
        <fullName evidence="4">GNAT family N-acetyltransferase</fullName>
    </recommendedName>
</protein>
<proteinExistence type="predicted"/>
<comment type="caution">
    <text evidence="2">The sequence shown here is derived from an EMBL/GenBank/DDBJ whole genome shotgun (WGS) entry which is preliminary data.</text>
</comment>
<reference evidence="3" key="1">
    <citation type="journal article" date="2019" name="Int. J. Syst. Evol. Microbiol.">
        <title>The Global Catalogue of Microorganisms (GCM) 10K type strain sequencing project: providing services to taxonomists for standard genome sequencing and annotation.</title>
        <authorList>
            <consortium name="The Broad Institute Genomics Platform"/>
            <consortium name="The Broad Institute Genome Sequencing Center for Infectious Disease"/>
            <person name="Wu L."/>
            <person name="Ma J."/>
        </authorList>
    </citation>
    <scope>NUCLEOTIDE SEQUENCE [LARGE SCALE GENOMIC DNA]</scope>
    <source>
        <strain evidence="3">JCM 18306</strain>
    </source>
</reference>
<sequence length="224" mass="24185">MTVNVPVRPSTTTAPDGREAGPDRPGPRRPRPERGSSPLAGERVRPLTRSQIEDRFGDLGDLYAQTSGGGPRAWNEARGAFLRQLATDVRRPGFSLLIAESTVLTGCAYGYPVPGAGAAGARGLDAYLPRSVLPVAASGRLFLVSGIIVPARVRRRNQDRAWNLARRLQKRLLTEHDSALGVTLVDRTDAATVQALRAWGWRYAEGDTLQASLLGPYGVLLLRP</sequence>
<keyword evidence="3" id="KW-1185">Reference proteome</keyword>
<evidence type="ECO:0000256" key="1">
    <source>
        <dbReference type="SAM" id="MobiDB-lite"/>
    </source>
</evidence>
<name>A0ABP9T6W9_9ACTN</name>
<dbReference type="EMBL" id="BAABJR010000008">
    <property type="protein sequence ID" value="GAA5210170.1"/>
    <property type="molecule type" value="Genomic_DNA"/>
</dbReference>
<feature type="region of interest" description="Disordered" evidence="1">
    <location>
        <begin position="1"/>
        <end position="48"/>
    </location>
</feature>
<dbReference type="RefSeq" id="WP_345631661.1">
    <property type="nucleotide sequence ID" value="NZ_BAABJR010000008.1"/>
</dbReference>
<organism evidence="2 3">
    <name type="scientific">Streptomyces thinghirensis</name>
    <dbReference type="NCBI Taxonomy" id="551547"/>
    <lineage>
        <taxon>Bacteria</taxon>
        <taxon>Bacillati</taxon>
        <taxon>Actinomycetota</taxon>
        <taxon>Actinomycetes</taxon>
        <taxon>Kitasatosporales</taxon>
        <taxon>Streptomycetaceae</taxon>
        <taxon>Streptomyces</taxon>
    </lineage>
</organism>